<evidence type="ECO:0000313" key="10">
    <source>
        <dbReference type="Proteomes" id="UP000199012"/>
    </source>
</evidence>
<dbReference type="NCBIfam" id="TIGR03180">
    <property type="entry name" value="UraD_2"/>
    <property type="match status" value="1"/>
</dbReference>
<evidence type="ECO:0000256" key="3">
    <source>
        <dbReference type="ARBA" id="ARBA00012257"/>
    </source>
</evidence>
<dbReference type="RefSeq" id="WP_090033689.1">
    <property type="nucleotide sequence ID" value="NZ_BONM01000009.1"/>
</dbReference>
<evidence type="ECO:0000259" key="8">
    <source>
        <dbReference type="Pfam" id="PF09349"/>
    </source>
</evidence>
<feature type="region of interest" description="Disordered" evidence="7">
    <location>
        <begin position="67"/>
        <end position="87"/>
    </location>
</feature>
<organism evidence="9 10">
    <name type="scientific">Cellulomonas marina</name>
    <dbReference type="NCBI Taxonomy" id="988821"/>
    <lineage>
        <taxon>Bacteria</taxon>
        <taxon>Bacillati</taxon>
        <taxon>Actinomycetota</taxon>
        <taxon>Actinomycetes</taxon>
        <taxon>Micrococcales</taxon>
        <taxon>Cellulomonadaceae</taxon>
        <taxon>Cellulomonas</taxon>
    </lineage>
</organism>
<reference evidence="9 10" key="1">
    <citation type="submission" date="2016-10" db="EMBL/GenBank/DDBJ databases">
        <authorList>
            <person name="de Groot N.N."/>
        </authorList>
    </citation>
    <scope>NUCLEOTIDE SEQUENCE [LARGE SCALE GENOMIC DNA]</scope>
    <source>
        <strain evidence="9 10">CGMCC 4.6945</strain>
    </source>
</reference>
<dbReference type="Proteomes" id="UP000199012">
    <property type="component" value="Unassembled WGS sequence"/>
</dbReference>
<evidence type="ECO:0000256" key="1">
    <source>
        <dbReference type="ARBA" id="ARBA00001163"/>
    </source>
</evidence>
<dbReference type="PANTHER" id="PTHR43466">
    <property type="entry name" value="2-OXO-4-HYDROXY-4-CARBOXY-5-UREIDOIMIDAZOLINE DECARBOXYLASE-RELATED"/>
    <property type="match status" value="1"/>
</dbReference>
<dbReference type="InterPro" id="IPR017595">
    <property type="entry name" value="OHCU_decarboxylase-2"/>
</dbReference>
<evidence type="ECO:0000256" key="2">
    <source>
        <dbReference type="ARBA" id="ARBA00004754"/>
    </source>
</evidence>
<dbReference type="SUPFAM" id="SSF158694">
    <property type="entry name" value="UraD-Like"/>
    <property type="match status" value="1"/>
</dbReference>
<dbReference type="Pfam" id="PF09349">
    <property type="entry name" value="OHCU_decarbox"/>
    <property type="match status" value="1"/>
</dbReference>
<sequence>MDLSEFDTAPPDEARAAAGVWAAVPSWVDALVAGRPWGDLEALAARADALARTWTRAEVEAALAHHPRIGERPVGDDAGAAASRREQAAVAGAGTSVTEALAAGNAAYERRFDRVFLIRAAGRSPEEILAHLRRRLDADPDEESAEVADQLRQIALLRLRTSLTAAPAAAPAAPPAPAVAP</sequence>
<feature type="domain" description="Oxo-4-hydroxy-4-carboxy-5-ureidoimidazoline decarboxylase" evidence="8">
    <location>
        <begin position="9"/>
        <end position="160"/>
    </location>
</feature>
<evidence type="ECO:0000256" key="6">
    <source>
        <dbReference type="ARBA" id="ARBA00023239"/>
    </source>
</evidence>
<dbReference type="OrthoDB" id="5243781at2"/>
<dbReference type="STRING" id="988821.SAMN05421867_11216"/>
<comment type="pathway">
    <text evidence="2">Purine metabolism; urate degradation; (S)-allantoin from urate: step 3/3.</text>
</comment>
<evidence type="ECO:0000256" key="7">
    <source>
        <dbReference type="SAM" id="MobiDB-lite"/>
    </source>
</evidence>
<accession>A0A1I0ZQ16</accession>
<dbReference type="PANTHER" id="PTHR43466:SF1">
    <property type="entry name" value="2-OXO-4-HYDROXY-4-CARBOXY-5-UREIDOIMIDAZOLINE DECARBOXYLASE-RELATED"/>
    <property type="match status" value="1"/>
</dbReference>
<dbReference type="AlphaFoldDB" id="A0A1I0ZQ16"/>
<feature type="compositionally biased region" description="Low complexity" evidence="7">
    <location>
        <begin position="78"/>
        <end position="87"/>
    </location>
</feature>
<dbReference type="NCBIfam" id="NF010372">
    <property type="entry name" value="PRK13798.1"/>
    <property type="match status" value="1"/>
</dbReference>
<dbReference type="GO" id="GO:0051997">
    <property type="term" value="F:2-oxo-4-hydroxy-4-carboxy-5-ureidoimidazoline decarboxylase activity"/>
    <property type="evidence" value="ECO:0007669"/>
    <property type="project" value="UniProtKB-EC"/>
</dbReference>
<dbReference type="InterPro" id="IPR018020">
    <property type="entry name" value="OHCU_decarboxylase"/>
</dbReference>
<keyword evidence="10" id="KW-1185">Reference proteome</keyword>
<dbReference type="EMBL" id="FOKA01000012">
    <property type="protein sequence ID" value="SFB27206.1"/>
    <property type="molecule type" value="Genomic_DNA"/>
</dbReference>
<keyword evidence="4" id="KW-0659">Purine metabolism</keyword>
<dbReference type="Gene3D" id="1.10.3330.10">
    <property type="entry name" value="Oxo-4-hydroxy-4-carboxy-5-ureidoimidazoline decarboxylase"/>
    <property type="match status" value="1"/>
</dbReference>
<keyword evidence="5" id="KW-0210">Decarboxylase</keyword>
<dbReference type="GO" id="GO:0019628">
    <property type="term" value="P:urate catabolic process"/>
    <property type="evidence" value="ECO:0007669"/>
    <property type="project" value="TreeGrafter"/>
</dbReference>
<evidence type="ECO:0000256" key="5">
    <source>
        <dbReference type="ARBA" id="ARBA00022793"/>
    </source>
</evidence>
<protein>
    <recommendedName>
        <fullName evidence="3">2-oxo-4-hydroxy-4-carboxy-5-ureidoimidazoline decarboxylase</fullName>
        <ecNumber evidence="3">4.1.1.97</ecNumber>
    </recommendedName>
</protein>
<dbReference type="EC" id="4.1.1.97" evidence="3"/>
<dbReference type="InterPro" id="IPR036778">
    <property type="entry name" value="OHCU_decarboxylase_sf"/>
</dbReference>
<dbReference type="GO" id="GO:0006144">
    <property type="term" value="P:purine nucleobase metabolic process"/>
    <property type="evidence" value="ECO:0007669"/>
    <property type="project" value="UniProtKB-KW"/>
</dbReference>
<evidence type="ECO:0000313" key="9">
    <source>
        <dbReference type="EMBL" id="SFB27206.1"/>
    </source>
</evidence>
<gene>
    <name evidence="9" type="ORF">SAMN05421867_11216</name>
</gene>
<comment type="catalytic activity">
    <reaction evidence="1">
        <text>5-hydroxy-2-oxo-4-ureido-2,5-dihydro-1H-imidazole-5-carboxylate + H(+) = (S)-allantoin + CO2</text>
        <dbReference type="Rhea" id="RHEA:26301"/>
        <dbReference type="ChEBI" id="CHEBI:15378"/>
        <dbReference type="ChEBI" id="CHEBI:15678"/>
        <dbReference type="ChEBI" id="CHEBI:16526"/>
        <dbReference type="ChEBI" id="CHEBI:58639"/>
        <dbReference type="EC" id="4.1.1.97"/>
    </reaction>
</comment>
<evidence type="ECO:0000256" key="4">
    <source>
        <dbReference type="ARBA" id="ARBA00022631"/>
    </source>
</evidence>
<name>A0A1I0ZQ16_9CELL</name>
<proteinExistence type="predicted"/>
<keyword evidence="6" id="KW-0456">Lyase</keyword>